<dbReference type="GO" id="GO:0003677">
    <property type="term" value="F:DNA binding"/>
    <property type="evidence" value="ECO:0007669"/>
    <property type="project" value="UniProtKB-KW"/>
</dbReference>
<dbReference type="EMBL" id="RZNB01000002">
    <property type="protein sequence ID" value="RWZ52024.1"/>
    <property type="molecule type" value="Genomic_DNA"/>
</dbReference>
<keyword evidence="7" id="KW-1185">Reference proteome</keyword>
<dbReference type="InterPro" id="IPR058245">
    <property type="entry name" value="NreC/VraR/RcsB-like_REC"/>
</dbReference>
<evidence type="ECO:0000256" key="2">
    <source>
        <dbReference type="ARBA" id="ARBA00023125"/>
    </source>
</evidence>
<dbReference type="PANTHER" id="PTHR43214:SF43">
    <property type="entry name" value="TWO-COMPONENT RESPONSE REGULATOR"/>
    <property type="match status" value="1"/>
</dbReference>
<dbReference type="SMART" id="SM00448">
    <property type="entry name" value="REC"/>
    <property type="match status" value="1"/>
</dbReference>
<dbReference type="PANTHER" id="PTHR43214">
    <property type="entry name" value="TWO-COMPONENT RESPONSE REGULATOR"/>
    <property type="match status" value="1"/>
</dbReference>
<dbReference type="InterPro" id="IPR000792">
    <property type="entry name" value="Tscrpt_reg_LuxR_C"/>
</dbReference>
<evidence type="ECO:0000313" key="7">
    <source>
        <dbReference type="Proteomes" id="UP000288547"/>
    </source>
</evidence>
<dbReference type="OrthoDB" id="9808843at2"/>
<dbReference type="PRINTS" id="PR00038">
    <property type="entry name" value="HTHLUXR"/>
</dbReference>
<dbReference type="InterPro" id="IPR039420">
    <property type="entry name" value="WalR-like"/>
</dbReference>
<evidence type="ECO:0000259" key="4">
    <source>
        <dbReference type="PROSITE" id="PS50043"/>
    </source>
</evidence>
<keyword evidence="2" id="KW-0238">DNA-binding</keyword>
<name>A0A3S5CF08_9MICO</name>
<dbReference type="PROSITE" id="PS50110">
    <property type="entry name" value="RESPONSE_REGULATORY"/>
    <property type="match status" value="1"/>
</dbReference>
<evidence type="ECO:0000256" key="1">
    <source>
        <dbReference type="ARBA" id="ARBA00022553"/>
    </source>
</evidence>
<feature type="domain" description="Response regulatory" evidence="5">
    <location>
        <begin position="30"/>
        <end position="146"/>
    </location>
</feature>
<comment type="caution">
    <text evidence="6">The sequence shown here is derived from an EMBL/GenBank/DDBJ whole genome shotgun (WGS) entry which is preliminary data.</text>
</comment>
<gene>
    <name evidence="6" type="ORF">ELQ90_04735</name>
</gene>
<dbReference type="Pfam" id="PF00072">
    <property type="entry name" value="Response_reg"/>
    <property type="match status" value="1"/>
</dbReference>
<accession>A0A3S5CF08</accession>
<dbReference type="InterPro" id="IPR016032">
    <property type="entry name" value="Sig_transdc_resp-reg_C-effctor"/>
</dbReference>
<dbReference type="CDD" id="cd06170">
    <property type="entry name" value="LuxR_C_like"/>
    <property type="match status" value="1"/>
</dbReference>
<dbReference type="PROSITE" id="PS50043">
    <property type="entry name" value="HTH_LUXR_2"/>
    <property type="match status" value="1"/>
</dbReference>
<dbReference type="AlphaFoldDB" id="A0A3S5CF08"/>
<dbReference type="GO" id="GO:0006355">
    <property type="term" value="P:regulation of DNA-templated transcription"/>
    <property type="evidence" value="ECO:0007669"/>
    <property type="project" value="InterPro"/>
</dbReference>
<evidence type="ECO:0000256" key="3">
    <source>
        <dbReference type="PROSITE-ProRule" id="PRU00169"/>
    </source>
</evidence>
<dbReference type="SMART" id="SM00421">
    <property type="entry name" value="HTH_LUXR"/>
    <property type="match status" value="1"/>
</dbReference>
<sequence>MLLGSRNSDPRARNPPVFPRYRGEVAGVVRVLVVDDEALVRHALRVFISDDDRVTLVGEATDGSEVVDACRTVKPDVVVMDIKMHEISGIEATRRVLQWNPRCRVLALTTFTTEWRALEILRAGACGYLVKNSTPEQIVDAIVAAHAGDRVVSPEVQERFVRSAIEAHDSPVPETPALSDRERRIIELIAQGLSNAEVAEALHYAEGTVKADIRHINHLWNVENRLQIVLRATEFGIISL</sequence>
<dbReference type="InterPro" id="IPR011006">
    <property type="entry name" value="CheY-like_superfamily"/>
</dbReference>
<dbReference type="Gene3D" id="3.40.50.2300">
    <property type="match status" value="1"/>
</dbReference>
<feature type="domain" description="HTH luxR-type" evidence="4">
    <location>
        <begin position="171"/>
        <end position="236"/>
    </location>
</feature>
<reference evidence="6 7" key="1">
    <citation type="submission" date="2018-12" db="EMBL/GenBank/DDBJ databases">
        <authorList>
            <person name="Li F."/>
        </authorList>
    </citation>
    <scope>NUCLEOTIDE SEQUENCE [LARGE SCALE GENOMIC DNA]</scope>
    <source>
        <strain evidence="6 7">11W25H-1</strain>
    </source>
</reference>
<protein>
    <submittedName>
        <fullName evidence="6">Response regulator transcription factor</fullName>
    </submittedName>
</protein>
<keyword evidence="1 3" id="KW-0597">Phosphoprotein</keyword>
<dbReference type="Proteomes" id="UP000288547">
    <property type="component" value="Unassembled WGS sequence"/>
</dbReference>
<dbReference type="GO" id="GO:0000160">
    <property type="term" value="P:phosphorelay signal transduction system"/>
    <property type="evidence" value="ECO:0007669"/>
    <property type="project" value="InterPro"/>
</dbReference>
<dbReference type="CDD" id="cd17535">
    <property type="entry name" value="REC_NarL-like"/>
    <property type="match status" value="1"/>
</dbReference>
<evidence type="ECO:0000313" key="6">
    <source>
        <dbReference type="EMBL" id="RWZ52024.1"/>
    </source>
</evidence>
<dbReference type="SUPFAM" id="SSF46894">
    <property type="entry name" value="C-terminal effector domain of the bipartite response regulators"/>
    <property type="match status" value="1"/>
</dbReference>
<organism evidence="6 7">
    <name type="scientific">Labedella phragmitis</name>
    <dbReference type="NCBI Taxonomy" id="2498849"/>
    <lineage>
        <taxon>Bacteria</taxon>
        <taxon>Bacillati</taxon>
        <taxon>Actinomycetota</taxon>
        <taxon>Actinomycetes</taxon>
        <taxon>Micrococcales</taxon>
        <taxon>Microbacteriaceae</taxon>
        <taxon>Labedella</taxon>
    </lineage>
</organism>
<dbReference type="InterPro" id="IPR001789">
    <property type="entry name" value="Sig_transdc_resp-reg_receiver"/>
</dbReference>
<dbReference type="SUPFAM" id="SSF52172">
    <property type="entry name" value="CheY-like"/>
    <property type="match status" value="1"/>
</dbReference>
<evidence type="ECO:0000259" key="5">
    <source>
        <dbReference type="PROSITE" id="PS50110"/>
    </source>
</evidence>
<proteinExistence type="predicted"/>
<dbReference type="Pfam" id="PF00196">
    <property type="entry name" value="GerE"/>
    <property type="match status" value="1"/>
</dbReference>
<feature type="modified residue" description="4-aspartylphosphate" evidence="3">
    <location>
        <position position="81"/>
    </location>
</feature>